<name>A0A1M5J1Z1_9FLAO</name>
<dbReference type="InterPro" id="IPR045474">
    <property type="entry name" value="GEVED"/>
</dbReference>
<sequence length="383" mass="41915">MMREWNCISINNIFVENNKNYIMTRKLFSLFVLFLCVHFYQNNVLITKTEHLNTVRPPSNIKVTNISTNSATVSWDPVIGTGHLVKYNIVGIPGSGGSRYTTATSIDLTDLQRCKDYEVTVSNVQAGGGDSNPVFFTTNNFYCLYTPSDNPTHVPDLYISNVAVNAVGLPPMISNSGNSAFTKYFEDPSRKVRLVLGSIGNTISITKAGPSSQSLGYMRVFIDFDGDGSFGNSPSESILFSNGSTDATVTATFSVPSQNPQKPCKLAMRVVSSPSAAILTCASYGEIEDYEVELIDPVNLSLAVDETSKPKEISIYPNPASEILYISGLSSETDYEIFSVSGQKTGAGRTSENSADIRHLAKGIYFIQLKNKENITRLKFIKK</sequence>
<dbReference type="InterPro" id="IPR026444">
    <property type="entry name" value="Secre_tail"/>
</dbReference>
<evidence type="ECO:0000259" key="2">
    <source>
        <dbReference type="PROSITE" id="PS50853"/>
    </source>
</evidence>
<evidence type="ECO:0000313" key="4">
    <source>
        <dbReference type="Proteomes" id="UP000184108"/>
    </source>
</evidence>
<dbReference type="SUPFAM" id="SSF49265">
    <property type="entry name" value="Fibronectin type III"/>
    <property type="match status" value="1"/>
</dbReference>
<dbReference type="InterPro" id="IPR036116">
    <property type="entry name" value="FN3_sf"/>
</dbReference>
<accession>A0A1M5J1Z1</accession>
<dbReference type="NCBIfam" id="TIGR04183">
    <property type="entry name" value="Por_Secre_tail"/>
    <property type="match status" value="1"/>
</dbReference>
<dbReference type="EMBL" id="FQVE01000005">
    <property type="protein sequence ID" value="SHG34385.1"/>
    <property type="molecule type" value="Genomic_DNA"/>
</dbReference>
<reference evidence="4" key="1">
    <citation type="submission" date="2016-11" db="EMBL/GenBank/DDBJ databases">
        <authorList>
            <person name="Varghese N."/>
            <person name="Submissions S."/>
        </authorList>
    </citation>
    <scope>NUCLEOTIDE SEQUENCE [LARGE SCALE GENOMIC DNA]</scope>
    <source>
        <strain evidence="4">YR203</strain>
    </source>
</reference>
<gene>
    <name evidence="3" type="ORF">SAMN02787073_4054</name>
</gene>
<evidence type="ECO:0000313" key="3">
    <source>
        <dbReference type="EMBL" id="SHG34385.1"/>
    </source>
</evidence>
<dbReference type="Gene3D" id="2.60.40.10">
    <property type="entry name" value="Immunoglobulins"/>
    <property type="match status" value="1"/>
</dbReference>
<dbReference type="Pfam" id="PF18962">
    <property type="entry name" value="Por_Secre_tail"/>
    <property type="match status" value="1"/>
</dbReference>
<dbReference type="CDD" id="cd00063">
    <property type="entry name" value="FN3"/>
    <property type="match status" value="1"/>
</dbReference>
<dbReference type="Pfam" id="PF00041">
    <property type="entry name" value="fn3"/>
    <property type="match status" value="1"/>
</dbReference>
<dbReference type="PROSITE" id="PS50853">
    <property type="entry name" value="FN3"/>
    <property type="match status" value="1"/>
</dbReference>
<dbReference type="InterPro" id="IPR003961">
    <property type="entry name" value="FN3_dom"/>
</dbReference>
<proteinExistence type="predicted"/>
<feature type="domain" description="Fibronectin type-III" evidence="2">
    <location>
        <begin position="57"/>
        <end position="141"/>
    </location>
</feature>
<protein>
    <submittedName>
        <fullName evidence="3">Por secretion system C-terminal sorting domain-containing protein</fullName>
    </submittedName>
</protein>
<evidence type="ECO:0000256" key="1">
    <source>
        <dbReference type="ARBA" id="ARBA00022729"/>
    </source>
</evidence>
<keyword evidence="1" id="KW-0732">Signal</keyword>
<dbReference type="InterPro" id="IPR013783">
    <property type="entry name" value="Ig-like_fold"/>
</dbReference>
<dbReference type="Proteomes" id="UP000184108">
    <property type="component" value="Unassembled WGS sequence"/>
</dbReference>
<dbReference type="Pfam" id="PF20009">
    <property type="entry name" value="GEVED"/>
    <property type="match status" value="1"/>
</dbReference>
<dbReference type="AlphaFoldDB" id="A0A1M5J1Z1"/>
<organism evidence="3 4">
    <name type="scientific">Chryseobacterium vrystaatense</name>
    <dbReference type="NCBI Taxonomy" id="307480"/>
    <lineage>
        <taxon>Bacteria</taxon>
        <taxon>Pseudomonadati</taxon>
        <taxon>Bacteroidota</taxon>
        <taxon>Flavobacteriia</taxon>
        <taxon>Flavobacteriales</taxon>
        <taxon>Weeksellaceae</taxon>
        <taxon>Chryseobacterium group</taxon>
        <taxon>Chryseobacterium</taxon>
    </lineage>
</organism>
<dbReference type="SMART" id="SM00060">
    <property type="entry name" value="FN3"/>
    <property type="match status" value="1"/>
</dbReference>